<evidence type="ECO:0000313" key="2">
    <source>
        <dbReference type="Proteomes" id="UP000199727"/>
    </source>
</evidence>
<sequence>MDCGLGHRNTPTDARYMLGLEPFAAIGLPLSPSVDALILGGRTHLVSKCLVRVGQLHSTRKHPARSGVEHSEAMLAQQLEFLRQFEQAPQTARQTHVARRAGQLSKATQAHIEALEKSIFTVPGHLSAFDLFPNFDKILHAVVDPMHALLEGILPFYVRKVLVLGRYCALPPTGWAADEDAVSLCSTDSEGEAIVDGDGLREVYDQMMEQSGSSEDPRAIERLQRYAARVLPRSKTDGKPILAQALLYRLESMMEEVIYPPYINRIGKKFFTKLSFFSDLEPLGGDDGESGFRKKVLPQSSDGLGSILEIRHLKAKWTGALTLLHSSQNNGANRVPLPCPECKADEALEPEAREKLYLPASMLKHRLQNHLLEHRMRDHFGKNDQGKVECPCCTKEYHSLAALCGHIVRQHPNSGGKEIPQEIFRAVWERCLGSFKDSKAAVNVPFHQLTFRHWLDCHQLLADRQRYGDDQDDRLLSLKGRLRQRELLGYLTVEGANELQVVADEYSYKLWG</sequence>
<reference evidence="1 2" key="1">
    <citation type="submission" date="2017-06" db="EMBL/GenBank/DDBJ databases">
        <title>Global population genomics of the pathogenic fungus Cryptococcus neoformans var. grubii.</title>
        <authorList>
            <person name="Cuomo C."/>
            <person name="Litvintseva A."/>
            <person name="Chen Y."/>
            <person name="Young S."/>
            <person name="Zeng Q."/>
            <person name="Chapman S."/>
            <person name="Gujja S."/>
            <person name="Saif S."/>
            <person name="Birren B."/>
        </authorList>
    </citation>
    <scope>NUCLEOTIDE SEQUENCE [LARGE SCALE GENOMIC DNA]</scope>
    <source>
        <strain evidence="1 2">Tu259-1</strain>
    </source>
</reference>
<evidence type="ECO:0000313" key="1">
    <source>
        <dbReference type="EMBL" id="OXG22423.1"/>
    </source>
</evidence>
<dbReference type="OrthoDB" id="3247418at2759"/>
<dbReference type="Proteomes" id="UP000199727">
    <property type="component" value="Unassembled WGS sequence"/>
</dbReference>
<dbReference type="EMBL" id="AMKT01000040">
    <property type="protein sequence ID" value="OXG22423.1"/>
    <property type="molecule type" value="Genomic_DNA"/>
</dbReference>
<gene>
    <name evidence="1" type="ORF">C361_03084</name>
</gene>
<comment type="caution">
    <text evidence="1">The sequence shown here is derived from an EMBL/GenBank/DDBJ whole genome shotgun (WGS) entry which is preliminary data.</text>
</comment>
<organism evidence="1 2">
    <name type="scientific">Cryptococcus neoformans Tu259-1</name>
    <dbReference type="NCBI Taxonomy" id="1230072"/>
    <lineage>
        <taxon>Eukaryota</taxon>
        <taxon>Fungi</taxon>
        <taxon>Dikarya</taxon>
        <taxon>Basidiomycota</taxon>
        <taxon>Agaricomycotina</taxon>
        <taxon>Tremellomycetes</taxon>
        <taxon>Tremellales</taxon>
        <taxon>Cryptococcaceae</taxon>
        <taxon>Cryptococcus</taxon>
        <taxon>Cryptococcus neoformans species complex</taxon>
    </lineage>
</organism>
<dbReference type="AlphaFoldDB" id="A0A854QKI3"/>
<proteinExistence type="predicted"/>
<protein>
    <submittedName>
        <fullName evidence="1">Uncharacterized protein</fullName>
    </submittedName>
</protein>
<name>A0A854QKI3_CRYNE</name>
<accession>A0A854QKI3</accession>